<accession>A0ABR7QI97</accession>
<feature type="domain" description="CBS" evidence="2">
    <location>
        <begin position="1"/>
        <end position="59"/>
    </location>
</feature>
<evidence type="ECO:0000313" key="4">
    <source>
        <dbReference type="Proteomes" id="UP000618952"/>
    </source>
</evidence>
<dbReference type="CDD" id="cd06426">
    <property type="entry name" value="NTP_transferase_like_2"/>
    <property type="match status" value="1"/>
</dbReference>
<dbReference type="EMBL" id="JACLHY010000001">
    <property type="protein sequence ID" value="MBC8766921.1"/>
    <property type="molecule type" value="Genomic_DNA"/>
</dbReference>
<dbReference type="Proteomes" id="UP000618952">
    <property type="component" value="Unassembled WGS sequence"/>
</dbReference>
<keyword evidence="1" id="KW-0129">CBS domain</keyword>
<protein>
    <submittedName>
        <fullName evidence="3">Nucleotidyltransferase family protein</fullName>
    </submittedName>
</protein>
<sequence>MRNFREHLLPTQSTIREALIKLQDLAKDAILFVVDEEDKLMGSLTDGDIRRGLIDGVDVSDKVNKIIQPNPKFIRKGEKNLEKIIEYREGNYRILPVLDRDDKVVNVINFRLIRSYLPVDAVIMAGGKGTRLRPLTVNTPKPLLMVGDKPIMEHNLDRLALYGIDDFWISVKYLGKQIEDYFGNGNNKSINLRYVWENKPLGTIGAVSKINDFSHDYILLTNSDLLTNLDYEHFFLDFKKTDADLAVVTIPYQVNIPYAVLETSNGHVVNFKEKPTYTYYSNGGIYLIKKSALEYLPKEDFFNATDLMEKLITEGKKVVSYPLSGYWLDIGKHEDFEKAQRDLQQIKF</sequence>
<dbReference type="Gene3D" id="3.10.580.10">
    <property type="entry name" value="CBS-domain"/>
    <property type="match status" value="1"/>
</dbReference>
<dbReference type="InterPro" id="IPR050486">
    <property type="entry name" value="Mannose-1P_guanyltransferase"/>
</dbReference>
<dbReference type="RefSeq" id="WP_187581577.1">
    <property type="nucleotide sequence ID" value="NZ_JACLHY010000001.1"/>
</dbReference>
<proteinExistence type="predicted"/>
<dbReference type="PROSITE" id="PS51371">
    <property type="entry name" value="CBS"/>
    <property type="match status" value="1"/>
</dbReference>
<evidence type="ECO:0000256" key="1">
    <source>
        <dbReference type="PROSITE-ProRule" id="PRU00703"/>
    </source>
</evidence>
<evidence type="ECO:0000313" key="3">
    <source>
        <dbReference type="EMBL" id="MBC8766921.1"/>
    </source>
</evidence>
<gene>
    <name evidence="3" type="ORF">H4O18_02845</name>
</gene>
<dbReference type="Gene3D" id="3.90.550.10">
    <property type="entry name" value="Spore Coat Polysaccharide Biosynthesis Protein SpsA, Chain A"/>
    <property type="match status" value="1"/>
</dbReference>
<dbReference type="InterPro" id="IPR000644">
    <property type="entry name" value="CBS_dom"/>
</dbReference>
<dbReference type="Pfam" id="PF00483">
    <property type="entry name" value="NTP_transferase"/>
    <property type="match status" value="1"/>
</dbReference>
<dbReference type="PANTHER" id="PTHR22572">
    <property type="entry name" value="SUGAR-1-PHOSPHATE GUANYL TRANSFERASE"/>
    <property type="match status" value="1"/>
</dbReference>
<name>A0ABR7QI97_9FLAO</name>
<dbReference type="InterPro" id="IPR005835">
    <property type="entry name" value="NTP_transferase_dom"/>
</dbReference>
<dbReference type="InterPro" id="IPR046342">
    <property type="entry name" value="CBS_dom_sf"/>
</dbReference>
<organism evidence="3 4">
    <name type="scientific">Arenibacter arenosicollis</name>
    <dbReference type="NCBI Taxonomy" id="2762274"/>
    <lineage>
        <taxon>Bacteria</taxon>
        <taxon>Pseudomonadati</taxon>
        <taxon>Bacteroidota</taxon>
        <taxon>Flavobacteriia</taxon>
        <taxon>Flavobacteriales</taxon>
        <taxon>Flavobacteriaceae</taxon>
        <taxon>Arenibacter</taxon>
    </lineage>
</organism>
<keyword evidence="4" id="KW-1185">Reference proteome</keyword>
<dbReference type="Pfam" id="PF00571">
    <property type="entry name" value="CBS"/>
    <property type="match status" value="1"/>
</dbReference>
<evidence type="ECO:0000259" key="2">
    <source>
        <dbReference type="PROSITE" id="PS51371"/>
    </source>
</evidence>
<dbReference type="InterPro" id="IPR029044">
    <property type="entry name" value="Nucleotide-diphossugar_trans"/>
</dbReference>
<dbReference type="SUPFAM" id="SSF53448">
    <property type="entry name" value="Nucleotide-diphospho-sugar transferases"/>
    <property type="match status" value="1"/>
</dbReference>
<reference evidence="3 4" key="1">
    <citation type="submission" date="2020-08" db="EMBL/GenBank/DDBJ databases">
        <title>Arenibacter gaetbuli sp. nov., isolated from a sand dune.</title>
        <authorList>
            <person name="Park S."/>
            <person name="Yoon J.-H."/>
        </authorList>
    </citation>
    <scope>NUCLEOTIDE SEQUENCE [LARGE SCALE GENOMIC DNA]</scope>
    <source>
        <strain evidence="3 4">BSSL-BM3</strain>
    </source>
</reference>
<dbReference type="SUPFAM" id="SSF54631">
    <property type="entry name" value="CBS-domain pair"/>
    <property type="match status" value="1"/>
</dbReference>
<comment type="caution">
    <text evidence="3">The sequence shown here is derived from an EMBL/GenBank/DDBJ whole genome shotgun (WGS) entry which is preliminary data.</text>
</comment>